<keyword evidence="2" id="KW-0238">DNA-binding</keyword>
<feature type="domain" description="HTH hxlR-type" evidence="4">
    <location>
        <begin position="8"/>
        <end position="103"/>
    </location>
</feature>
<protein>
    <submittedName>
        <fullName evidence="5">Winged helix-turn-helix transcriptional regulator</fullName>
    </submittedName>
</protein>
<dbReference type="EMBL" id="JBIAZU010000001">
    <property type="protein sequence ID" value="MFF5287886.1"/>
    <property type="molecule type" value="Genomic_DNA"/>
</dbReference>
<keyword evidence="1" id="KW-0805">Transcription regulation</keyword>
<keyword evidence="3" id="KW-0804">Transcription</keyword>
<evidence type="ECO:0000256" key="1">
    <source>
        <dbReference type="ARBA" id="ARBA00023015"/>
    </source>
</evidence>
<keyword evidence="6" id="KW-1185">Reference proteome</keyword>
<gene>
    <name evidence="5" type="ORF">ACFY35_00510</name>
</gene>
<dbReference type="PANTHER" id="PTHR33204:SF18">
    <property type="entry name" value="TRANSCRIPTIONAL REGULATORY PROTEIN"/>
    <property type="match status" value="1"/>
</dbReference>
<accession>A0ABW6W4G1</accession>
<reference evidence="5 6" key="1">
    <citation type="submission" date="2024-10" db="EMBL/GenBank/DDBJ databases">
        <title>The Natural Products Discovery Center: Release of the First 8490 Sequenced Strains for Exploring Actinobacteria Biosynthetic Diversity.</title>
        <authorList>
            <person name="Kalkreuter E."/>
            <person name="Kautsar S.A."/>
            <person name="Yang D."/>
            <person name="Bader C.D."/>
            <person name="Teijaro C.N."/>
            <person name="Fluegel L."/>
            <person name="Davis C.M."/>
            <person name="Simpson J.R."/>
            <person name="Lauterbach L."/>
            <person name="Steele A.D."/>
            <person name="Gui C."/>
            <person name="Meng S."/>
            <person name="Li G."/>
            <person name="Viehrig K."/>
            <person name="Ye F."/>
            <person name="Su P."/>
            <person name="Kiefer A.F."/>
            <person name="Nichols A."/>
            <person name="Cepeda A.J."/>
            <person name="Yan W."/>
            <person name="Fan B."/>
            <person name="Jiang Y."/>
            <person name="Adhikari A."/>
            <person name="Zheng C.-J."/>
            <person name="Schuster L."/>
            <person name="Cowan T.M."/>
            <person name="Smanski M.J."/>
            <person name="Chevrette M.G."/>
            <person name="De Carvalho L.P.S."/>
            <person name="Shen B."/>
        </authorList>
    </citation>
    <scope>NUCLEOTIDE SEQUENCE [LARGE SCALE GENOMIC DNA]</scope>
    <source>
        <strain evidence="5 6">NPDC000087</strain>
    </source>
</reference>
<dbReference type="Proteomes" id="UP001602245">
    <property type="component" value="Unassembled WGS sequence"/>
</dbReference>
<evidence type="ECO:0000313" key="6">
    <source>
        <dbReference type="Proteomes" id="UP001602245"/>
    </source>
</evidence>
<comment type="caution">
    <text evidence="5">The sequence shown here is derived from an EMBL/GenBank/DDBJ whole genome shotgun (WGS) entry which is preliminary data.</text>
</comment>
<dbReference type="Gene3D" id="1.10.10.10">
    <property type="entry name" value="Winged helix-like DNA-binding domain superfamily/Winged helix DNA-binding domain"/>
    <property type="match status" value="1"/>
</dbReference>
<dbReference type="SUPFAM" id="SSF46785">
    <property type="entry name" value="Winged helix' DNA-binding domain"/>
    <property type="match status" value="1"/>
</dbReference>
<proteinExistence type="predicted"/>
<dbReference type="Pfam" id="PF01638">
    <property type="entry name" value="HxlR"/>
    <property type="match status" value="1"/>
</dbReference>
<evidence type="ECO:0000313" key="5">
    <source>
        <dbReference type="EMBL" id="MFF5287886.1"/>
    </source>
</evidence>
<sequence length="236" mass="25717">MRGYGQYCPVALGAEVFAERWTPIILRNLQLGCGRFVEILDGAPGLPRSVLATRLRTLCRYGVVRQAGSGRRTRYELTDCGRELAGVCVALGAWGARWLEVRPEDQDPYLALWTVSRMIDPGSLPRDRVVVRFDLTGVRGPSRYWLVAGRTGNEVCAEPPGYPEDGVVTSDTASLVRWYAGQLTLGAAQRTGGMTVAAPRWLEKELARWGRLSPYAGIEPRSRGAMPGPGTGAAPT</sequence>
<dbReference type="PANTHER" id="PTHR33204">
    <property type="entry name" value="TRANSCRIPTIONAL REGULATOR, MARR FAMILY"/>
    <property type="match status" value="1"/>
</dbReference>
<dbReference type="InterPro" id="IPR002577">
    <property type="entry name" value="HTH_HxlR"/>
</dbReference>
<evidence type="ECO:0000256" key="2">
    <source>
        <dbReference type="ARBA" id="ARBA00023125"/>
    </source>
</evidence>
<evidence type="ECO:0000259" key="4">
    <source>
        <dbReference type="PROSITE" id="PS51118"/>
    </source>
</evidence>
<dbReference type="InterPro" id="IPR036390">
    <property type="entry name" value="WH_DNA-bd_sf"/>
</dbReference>
<dbReference type="InterPro" id="IPR036388">
    <property type="entry name" value="WH-like_DNA-bd_sf"/>
</dbReference>
<evidence type="ECO:0000256" key="3">
    <source>
        <dbReference type="ARBA" id="ARBA00023163"/>
    </source>
</evidence>
<dbReference type="RefSeq" id="WP_020515606.1">
    <property type="nucleotide sequence ID" value="NZ_JBIAZU010000001.1"/>
</dbReference>
<organism evidence="5 6">
    <name type="scientific">Paractinoplanes globisporus</name>
    <dbReference type="NCBI Taxonomy" id="113565"/>
    <lineage>
        <taxon>Bacteria</taxon>
        <taxon>Bacillati</taxon>
        <taxon>Actinomycetota</taxon>
        <taxon>Actinomycetes</taxon>
        <taxon>Micromonosporales</taxon>
        <taxon>Micromonosporaceae</taxon>
        <taxon>Paractinoplanes</taxon>
    </lineage>
</organism>
<name>A0ABW6W4G1_9ACTN</name>
<dbReference type="PROSITE" id="PS51118">
    <property type="entry name" value="HTH_HXLR"/>
    <property type="match status" value="1"/>
</dbReference>